<dbReference type="Pfam" id="PF00027">
    <property type="entry name" value="cNMP_binding"/>
    <property type="match status" value="1"/>
</dbReference>
<keyword evidence="3" id="KW-0645">Protease</keyword>
<dbReference type="CDD" id="cd00038">
    <property type="entry name" value="CAP_ED"/>
    <property type="match status" value="1"/>
</dbReference>
<feature type="transmembrane region" description="Helical" evidence="1">
    <location>
        <begin position="211"/>
        <end position="231"/>
    </location>
</feature>
<feature type="transmembrane region" description="Helical" evidence="1">
    <location>
        <begin position="379"/>
        <end position="399"/>
    </location>
</feature>
<dbReference type="GO" id="GO:0005952">
    <property type="term" value="C:cAMP-dependent protein kinase complex"/>
    <property type="evidence" value="ECO:0007669"/>
    <property type="project" value="InterPro"/>
</dbReference>
<dbReference type="SUPFAM" id="SSF51206">
    <property type="entry name" value="cAMP-binding domain-like"/>
    <property type="match status" value="1"/>
</dbReference>
<keyword evidence="1" id="KW-0812">Transmembrane</keyword>
<dbReference type="GO" id="GO:0004862">
    <property type="term" value="F:cAMP-dependent protein kinase inhibitor activity"/>
    <property type="evidence" value="ECO:0007669"/>
    <property type="project" value="TreeGrafter"/>
</dbReference>
<keyword evidence="1" id="KW-0472">Membrane</keyword>
<evidence type="ECO:0000259" key="2">
    <source>
        <dbReference type="PROSITE" id="PS50042"/>
    </source>
</evidence>
<protein>
    <submittedName>
        <fullName evidence="3">CAAX amino terminal protease family protein</fullName>
    </submittedName>
</protein>
<dbReference type="GO" id="GO:0080120">
    <property type="term" value="P:CAAX-box protein maturation"/>
    <property type="evidence" value="ECO:0007669"/>
    <property type="project" value="UniProtKB-ARBA"/>
</dbReference>
<dbReference type="Pfam" id="PF02517">
    <property type="entry name" value="Rce1-like"/>
    <property type="match status" value="1"/>
</dbReference>
<dbReference type="InterPro" id="IPR003675">
    <property type="entry name" value="Rce1/LyrA-like_dom"/>
</dbReference>
<dbReference type="Gene3D" id="2.60.120.10">
    <property type="entry name" value="Jelly Rolls"/>
    <property type="match status" value="1"/>
</dbReference>
<evidence type="ECO:0000313" key="3">
    <source>
        <dbReference type="EMBL" id="KTD82206.1"/>
    </source>
</evidence>
<organism evidence="3 4">
    <name type="scientific">Legionella waltersii</name>
    <dbReference type="NCBI Taxonomy" id="66969"/>
    <lineage>
        <taxon>Bacteria</taxon>
        <taxon>Pseudomonadati</taxon>
        <taxon>Pseudomonadota</taxon>
        <taxon>Gammaproteobacteria</taxon>
        <taxon>Legionellales</taxon>
        <taxon>Legionellaceae</taxon>
        <taxon>Legionella</taxon>
    </lineage>
</organism>
<dbReference type="STRING" id="66969.Lwal_0683"/>
<dbReference type="PANTHER" id="PTHR11635">
    <property type="entry name" value="CAMP-DEPENDENT PROTEIN KINASE REGULATORY CHAIN"/>
    <property type="match status" value="1"/>
</dbReference>
<dbReference type="InterPro" id="IPR018488">
    <property type="entry name" value="cNMP-bd_CS"/>
</dbReference>
<keyword evidence="3" id="KW-0378">Hydrolase</keyword>
<name>A0A0W1ALP5_9GAMM</name>
<feature type="transmembrane region" description="Helical" evidence="1">
    <location>
        <begin position="251"/>
        <end position="269"/>
    </location>
</feature>
<dbReference type="EMBL" id="LNZB01000015">
    <property type="protein sequence ID" value="KTD82206.1"/>
    <property type="molecule type" value="Genomic_DNA"/>
</dbReference>
<dbReference type="GO" id="GO:0005829">
    <property type="term" value="C:cytosol"/>
    <property type="evidence" value="ECO:0007669"/>
    <property type="project" value="TreeGrafter"/>
</dbReference>
<dbReference type="InterPro" id="IPR014710">
    <property type="entry name" value="RmlC-like_jellyroll"/>
</dbReference>
<feature type="transmembrane region" description="Helical" evidence="1">
    <location>
        <begin position="176"/>
        <end position="199"/>
    </location>
</feature>
<keyword evidence="4" id="KW-1185">Reference proteome</keyword>
<dbReference type="AlphaFoldDB" id="A0A0W1ALP5"/>
<comment type="caution">
    <text evidence="3">The sequence shown here is derived from an EMBL/GenBank/DDBJ whole genome shotgun (WGS) entry which is preliminary data.</text>
</comment>
<dbReference type="PANTHER" id="PTHR11635:SF152">
    <property type="entry name" value="CAMP-DEPENDENT PROTEIN KINASE TYPE I REGULATORY SUBUNIT-RELATED"/>
    <property type="match status" value="1"/>
</dbReference>
<accession>A0A0W1ALP5</accession>
<dbReference type="RefSeq" id="WP_058479513.1">
    <property type="nucleotide sequence ID" value="NZ_CAAAIQ010000021.1"/>
</dbReference>
<dbReference type="Proteomes" id="UP000054729">
    <property type="component" value="Unassembled WGS sequence"/>
</dbReference>
<evidence type="ECO:0000313" key="4">
    <source>
        <dbReference type="Proteomes" id="UP000054729"/>
    </source>
</evidence>
<sequence>MNNNDTLKKMCDGFDQSDDEIIGNYQSIKVDLSKSDLDDFLKIGQSETYPAGTIIFNEGDPADSFFIIIEGVAEIYKKAVDEYGEQSIHVLASLSKDAIVGEMALIENANRSAYVRAKTDLTVIKYKLESIGAKPKLNVLLIKNIAHILSERLRFTTDITVKNMQIVLKESLGRNALGVFIIALLWIICLYTLSLHYLVWIIHKEKITTTLSVCLISIYAIATLIAMHFTGLPYSRFGITLNNWAKNTLEAVALTIPPMLIVLLIKVFIVEFNPLEKTQLFTGTKLFYVNQQVDWEYYLTTLFLYSLFAPIQELIARCALQSTFFNFLPGKQSFRKWNAIILSNLLFSTMHTHFGVRFTFLTFIAGLYWGWLYHRQRSFLGVSVSHALLGSWALLVVGLR</sequence>
<dbReference type="GO" id="GO:0030552">
    <property type="term" value="F:cAMP binding"/>
    <property type="evidence" value="ECO:0007669"/>
    <property type="project" value="TreeGrafter"/>
</dbReference>
<dbReference type="PROSITE" id="PS00889">
    <property type="entry name" value="CNMP_BINDING_2"/>
    <property type="match status" value="1"/>
</dbReference>
<dbReference type="PATRIC" id="fig|66969.6.peg.746"/>
<dbReference type="GO" id="GO:0034236">
    <property type="term" value="F:protein kinase A catalytic subunit binding"/>
    <property type="evidence" value="ECO:0007669"/>
    <property type="project" value="TreeGrafter"/>
</dbReference>
<proteinExistence type="predicted"/>
<dbReference type="OrthoDB" id="3525895at2"/>
<dbReference type="InterPro" id="IPR050503">
    <property type="entry name" value="cAMP-dep_PK_reg_su-like"/>
</dbReference>
<keyword evidence="1" id="KW-1133">Transmembrane helix</keyword>
<dbReference type="PROSITE" id="PS50042">
    <property type="entry name" value="CNMP_BINDING_3"/>
    <property type="match status" value="1"/>
</dbReference>
<dbReference type="GO" id="GO:0006508">
    <property type="term" value="P:proteolysis"/>
    <property type="evidence" value="ECO:0007669"/>
    <property type="project" value="UniProtKB-KW"/>
</dbReference>
<reference evidence="3 4" key="1">
    <citation type="submission" date="2015-11" db="EMBL/GenBank/DDBJ databases">
        <title>Genomic analysis of 38 Legionella species identifies large and diverse effector repertoires.</title>
        <authorList>
            <person name="Burstein D."/>
            <person name="Amaro F."/>
            <person name="Zusman T."/>
            <person name="Lifshitz Z."/>
            <person name="Cohen O."/>
            <person name="Gilbert J.A."/>
            <person name="Pupko T."/>
            <person name="Shuman H.A."/>
            <person name="Segal G."/>
        </authorList>
    </citation>
    <scope>NUCLEOTIDE SEQUENCE [LARGE SCALE GENOMIC DNA]</scope>
    <source>
        <strain evidence="3 4">ATCC 51914</strain>
    </source>
</reference>
<dbReference type="GO" id="GO:0004175">
    <property type="term" value="F:endopeptidase activity"/>
    <property type="evidence" value="ECO:0007669"/>
    <property type="project" value="UniProtKB-ARBA"/>
</dbReference>
<feature type="domain" description="Cyclic nucleotide-binding" evidence="2">
    <location>
        <begin position="28"/>
        <end position="125"/>
    </location>
</feature>
<dbReference type="SMART" id="SM00100">
    <property type="entry name" value="cNMP"/>
    <property type="match status" value="1"/>
</dbReference>
<dbReference type="InterPro" id="IPR000595">
    <property type="entry name" value="cNMP-bd_dom"/>
</dbReference>
<evidence type="ECO:0000256" key="1">
    <source>
        <dbReference type="SAM" id="Phobius"/>
    </source>
</evidence>
<gene>
    <name evidence="3" type="ORF">Lwal_0683</name>
</gene>
<dbReference type="InterPro" id="IPR018490">
    <property type="entry name" value="cNMP-bd_dom_sf"/>
</dbReference>
<feature type="transmembrane region" description="Helical" evidence="1">
    <location>
        <begin position="354"/>
        <end position="373"/>
    </location>
</feature>